<proteinExistence type="predicted"/>
<accession>A0ABT2MP44</accession>
<protein>
    <submittedName>
        <fullName evidence="1">Uncharacterized protein</fullName>
    </submittedName>
</protein>
<sequence>MKLSVDRQEKKGPFGGTYYESKIKLTLTEEEEKIAETIELMKKGLLDPTDSVESQVLLALARNKLSVRDLTIIGVTAKCDKEADLSRLALVENKIRERCKDIKAEIDLYIAAKNAINEGGYEEEF</sequence>
<keyword evidence="2" id="KW-1185">Reference proteome</keyword>
<dbReference type="EMBL" id="JAMXFF010000011">
    <property type="protein sequence ID" value="MCT7966493.1"/>
    <property type="molecule type" value="Genomic_DNA"/>
</dbReference>
<gene>
    <name evidence="1" type="ORF">NG799_09130</name>
</gene>
<comment type="caution">
    <text evidence="1">The sequence shown here is derived from an EMBL/GenBank/DDBJ whole genome shotgun (WGS) entry which is preliminary data.</text>
</comment>
<evidence type="ECO:0000313" key="1">
    <source>
        <dbReference type="EMBL" id="MCT7966493.1"/>
    </source>
</evidence>
<name>A0ABT2MP44_9CYAN</name>
<dbReference type="Proteomes" id="UP001525890">
    <property type="component" value="Unassembled WGS sequence"/>
</dbReference>
<reference evidence="1 2" key="1">
    <citation type="journal article" date="2022" name="Front. Microbiol.">
        <title>High genomic differentiation and limited gene flow indicate recent cryptic speciation within the genus Laspinema (cyanobacteria).</title>
        <authorList>
            <person name="Stanojkovic A."/>
            <person name="Skoupy S."/>
            <person name="Skaloud P."/>
            <person name="Dvorak P."/>
        </authorList>
    </citation>
    <scope>NUCLEOTIDE SEQUENCE [LARGE SCALE GENOMIC DNA]</scope>
    <source>
        <strain evidence="1 2">D2a</strain>
    </source>
</reference>
<dbReference type="RefSeq" id="WP_368006137.1">
    <property type="nucleotide sequence ID" value="NZ_JAMXFF010000011.1"/>
</dbReference>
<evidence type="ECO:0000313" key="2">
    <source>
        <dbReference type="Proteomes" id="UP001525890"/>
    </source>
</evidence>
<organism evidence="1 2">
    <name type="scientific">Laspinema palackyanum D2a</name>
    <dbReference type="NCBI Taxonomy" id="2953684"/>
    <lineage>
        <taxon>Bacteria</taxon>
        <taxon>Bacillati</taxon>
        <taxon>Cyanobacteriota</taxon>
        <taxon>Cyanophyceae</taxon>
        <taxon>Oscillatoriophycideae</taxon>
        <taxon>Oscillatoriales</taxon>
        <taxon>Laspinemataceae</taxon>
        <taxon>Laspinema</taxon>
        <taxon>Laspinema palackyanum</taxon>
    </lineage>
</organism>